<dbReference type="SUPFAM" id="SSF53850">
    <property type="entry name" value="Periplasmic binding protein-like II"/>
    <property type="match status" value="1"/>
</dbReference>
<dbReference type="Pfam" id="PF01547">
    <property type="entry name" value="SBP_bac_1"/>
    <property type="match status" value="1"/>
</dbReference>
<evidence type="ECO:0000313" key="2">
    <source>
        <dbReference type="EMBL" id="RED57925.1"/>
    </source>
</evidence>
<sequence length="518" mass="57471">MLACAMMIASALSACNKTNNEGAASSQSSSSSSGQSSESAAAEPLKDVTLKFYFGGDKPAGADAVWAAISEKYKDILHAKFEVKFIPWGDYSNKLLVMAASGDKWDLNFDAEWLGYSQMIGKNAYLPLNELLPKYAPELNAKYETSGALEAATVNGQVLSLPWTMKQNHRPFIQWRKDLADAQGFGLPHNGIKTMEELDAFLLKAKETNSDKRVFNIGFTGGYPYNIGQFMMLKYGLADLNFHGLVFDINDPAFKIIPFEQTEAFKEAAAWAKKWVDDGIMSKDAMVDKTDVNTLFGNGQVFSQYSTHEHSSQTNNYPDKAIVTEASMLYPDKPFYNRSPLANVVGINKNSPNPERVLMFLNLLETDRELYDMVMYGVEGVNYQVKDEAATLPDGVDKDNPGNKAYLGWASQWAFWKPQFIRPTEVNPAGFWQAESDFANQPNNINNPLGGLFFDPEPIKNELAQRDTVQDEFGKPILAGLKTDIDGYIAKQQAAGLDNIITELQKQVDAFLASKSDK</sequence>
<gene>
    <name evidence="2" type="ORF">DFP98_13520</name>
</gene>
<accession>A0A3D9I8F5</accession>
<dbReference type="Pfam" id="PF12010">
    <property type="entry name" value="DUF3502"/>
    <property type="match status" value="1"/>
</dbReference>
<dbReference type="EMBL" id="QRDZ01000035">
    <property type="protein sequence ID" value="RED57925.1"/>
    <property type="molecule type" value="Genomic_DNA"/>
</dbReference>
<protein>
    <submittedName>
        <fullName evidence="2">Putative aldouronate transport system substrate-binding protein</fullName>
    </submittedName>
</protein>
<dbReference type="InterPro" id="IPR006059">
    <property type="entry name" value="SBP"/>
</dbReference>
<evidence type="ECO:0000259" key="1">
    <source>
        <dbReference type="Pfam" id="PF12010"/>
    </source>
</evidence>
<proteinExistence type="predicted"/>
<name>A0A3D9I8F5_9BACL</name>
<reference evidence="2 3" key="1">
    <citation type="submission" date="2018-07" db="EMBL/GenBank/DDBJ databases">
        <title>Genomic Encyclopedia of Type Strains, Phase III (KMG-III): the genomes of soil and plant-associated and newly described type strains.</title>
        <authorList>
            <person name="Whitman W."/>
        </authorList>
    </citation>
    <scope>NUCLEOTIDE SEQUENCE [LARGE SCALE GENOMIC DNA]</scope>
    <source>
        <strain evidence="2 3">CECT 7287</strain>
    </source>
</reference>
<dbReference type="Gene3D" id="3.40.190.10">
    <property type="entry name" value="Periplasmic binding protein-like II"/>
    <property type="match status" value="2"/>
</dbReference>
<comment type="caution">
    <text evidence="2">The sequence shown here is derived from an EMBL/GenBank/DDBJ whole genome shotgun (WGS) entry which is preliminary data.</text>
</comment>
<dbReference type="Proteomes" id="UP000256977">
    <property type="component" value="Unassembled WGS sequence"/>
</dbReference>
<feature type="domain" description="DUF3502" evidence="1">
    <location>
        <begin position="449"/>
        <end position="513"/>
    </location>
</feature>
<dbReference type="PANTHER" id="PTHR43649">
    <property type="entry name" value="ARABINOSE-BINDING PROTEIN-RELATED"/>
    <property type="match status" value="1"/>
</dbReference>
<dbReference type="AlphaFoldDB" id="A0A3D9I8F5"/>
<dbReference type="PANTHER" id="PTHR43649:SF17">
    <property type="entry name" value="ABC TRANSPORTER SOLUTE BINDING PROTEIN-SUGAR TRANSPORT"/>
    <property type="match status" value="1"/>
</dbReference>
<organism evidence="2 3">
    <name type="scientific">Cohnella phaseoli</name>
    <dbReference type="NCBI Taxonomy" id="456490"/>
    <lineage>
        <taxon>Bacteria</taxon>
        <taxon>Bacillati</taxon>
        <taxon>Bacillota</taxon>
        <taxon>Bacilli</taxon>
        <taxon>Bacillales</taxon>
        <taxon>Paenibacillaceae</taxon>
        <taxon>Cohnella</taxon>
    </lineage>
</organism>
<dbReference type="InterPro" id="IPR022627">
    <property type="entry name" value="DUF3502"/>
</dbReference>
<evidence type="ECO:0000313" key="3">
    <source>
        <dbReference type="Proteomes" id="UP000256977"/>
    </source>
</evidence>
<keyword evidence="3" id="KW-1185">Reference proteome</keyword>
<dbReference type="InterPro" id="IPR050490">
    <property type="entry name" value="Bact_solute-bd_prot1"/>
</dbReference>